<accession>A0A9D1KVP2</accession>
<reference evidence="6" key="1">
    <citation type="submission" date="2020-10" db="EMBL/GenBank/DDBJ databases">
        <authorList>
            <person name="Gilroy R."/>
        </authorList>
    </citation>
    <scope>NUCLEOTIDE SEQUENCE</scope>
    <source>
        <strain evidence="6">CHK176-22527</strain>
    </source>
</reference>
<protein>
    <submittedName>
        <fullName evidence="6">CvpA family protein</fullName>
    </submittedName>
</protein>
<proteinExistence type="predicted"/>
<dbReference type="AlphaFoldDB" id="A0A9D1KVP2"/>
<dbReference type="GO" id="GO:0009403">
    <property type="term" value="P:toxin biosynthetic process"/>
    <property type="evidence" value="ECO:0007669"/>
    <property type="project" value="InterPro"/>
</dbReference>
<evidence type="ECO:0000313" key="7">
    <source>
        <dbReference type="Proteomes" id="UP000824159"/>
    </source>
</evidence>
<feature type="transmembrane region" description="Helical" evidence="5">
    <location>
        <begin position="30"/>
        <end position="48"/>
    </location>
</feature>
<dbReference type="EMBL" id="DVLX01000065">
    <property type="protein sequence ID" value="HIT99649.1"/>
    <property type="molecule type" value="Genomic_DNA"/>
</dbReference>
<evidence type="ECO:0000256" key="4">
    <source>
        <dbReference type="ARBA" id="ARBA00023136"/>
    </source>
</evidence>
<evidence type="ECO:0000256" key="3">
    <source>
        <dbReference type="ARBA" id="ARBA00022989"/>
    </source>
</evidence>
<dbReference type="Pfam" id="PF02674">
    <property type="entry name" value="Colicin_V"/>
    <property type="match status" value="1"/>
</dbReference>
<keyword evidence="4 5" id="KW-0472">Membrane</keyword>
<feature type="transmembrane region" description="Helical" evidence="5">
    <location>
        <begin position="149"/>
        <end position="173"/>
    </location>
</feature>
<reference evidence="6" key="2">
    <citation type="journal article" date="2021" name="PeerJ">
        <title>Extensive microbial diversity within the chicken gut microbiome revealed by metagenomics and culture.</title>
        <authorList>
            <person name="Gilroy R."/>
            <person name="Ravi A."/>
            <person name="Getino M."/>
            <person name="Pursley I."/>
            <person name="Horton D.L."/>
            <person name="Alikhan N.F."/>
            <person name="Baker D."/>
            <person name="Gharbi K."/>
            <person name="Hall N."/>
            <person name="Watson M."/>
            <person name="Adriaenssens E.M."/>
            <person name="Foster-Nyarko E."/>
            <person name="Jarju S."/>
            <person name="Secka A."/>
            <person name="Antonio M."/>
            <person name="Oren A."/>
            <person name="Chaudhuri R.R."/>
            <person name="La Ragione R."/>
            <person name="Hildebrand F."/>
            <person name="Pallen M.J."/>
        </authorList>
    </citation>
    <scope>NUCLEOTIDE SEQUENCE</scope>
    <source>
        <strain evidence="6">CHK176-22527</strain>
    </source>
</reference>
<dbReference type="Proteomes" id="UP000824159">
    <property type="component" value="Unassembled WGS sequence"/>
</dbReference>
<dbReference type="GO" id="GO:0016020">
    <property type="term" value="C:membrane"/>
    <property type="evidence" value="ECO:0007669"/>
    <property type="project" value="UniProtKB-SubCell"/>
</dbReference>
<keyword evidence="2 5" id="KW-0812">Transmembrane</keyword>
<organism evidence="6 7">
    <name type="scientific">Candidatus Allocopromorpha excrementavium</name>
    <dbReference type="NCBI Taxonomy" id="2840741"/>
    <lineage>
        <taxon>Bacteria</taxon>
        <taxon>Bacillati</taxon>
        <taxon>Bacillota</taxon>
        <taxon>Clostridia</taxon>
        <taxon>Eubacteriales</taxon>
        <taxon>Eubacteriaceae</taxon>
        <taxon>Eubacteriaceae incertae sedis</taxon>
        <taxon>Candidatus Allocopromorpha</taxon>
    </lineage>
</organism>
<evidence type="ECO:0000313" key="6">
    <source>
        <dbReference type="EMBL" id="HIT99649.1"/>
    </source>
</evidence>
<comment type="caution">
    <text evidence="6">The sequence shown here is derived from an EMBL/GenBank/DDBJ whole genome shotgun (WGS) entry which is preliminary data.</text>
</comment>
<name>A0A9D1KVP2_9FIRM</name>
<dbReference type="InterPro" id="IPR003825">
    <property type="entry name" value="Colicin-V_CvpA"/>
</dbReference>
<evidence type="ECO:0000256" key="2">
    <source>
        <dbReference type="ARBA" id="ARBA00022692"/>
    </source>
</evidence>
<comment type="subcellular location">
    <subcellularLocation>
        <location evidence="1">Membrane</location>
        <topology evidence="1">Multi-pass membrane protein</topology>
    </subcellularLocation>
</comment>
<evidence type="ECO:0000256" key="1">
    <source>
        <dbReference type="ARBA" id="ARBA00004141"/>
    </source>
</evidence>
<gene>
    <name evidence="6" type="ORF">IAD12_05290</name>
</gene>
<evidence type="ECO:0000256" key="5">
    <source>
        <dbReference type="SAM" id="Phobius"/>
    </source>
</evidence>
<sequence>MFLDIITAAILVICAARGLSKGFVSAFFNALGWIGAFIASIFLTRPLASFLSEGWLGTLIGDILSVRFDSSQRALDNVIEGLPDIISGGISSGVDSASELAAGLFASLIISLISFVIVFFAAGFLLKLIVKPASKRHGGGVLDAADRGLGLVAGLIEGLVIVFFFLALLVIIVNISWTGLSELIVDMIQNSIFTETLYDNNLMLLVTGGLFS</sequence>
<feature type="transmembrane region" description="Helical" evidence="5">
    <location>
        <begin position="100"/>
        <end position="129"/>
    </location>
</feature>
<keyword evidence="3 5" id="KW-1133">Transmembrane helix</keyword>